<proteinExistence type="predicted"/>
<dbReference type="Pfam" id="PF00787">
    <property type="entry name" value="PX"/>
    <property type="match status" value="1"/>
</dbReference>
<dbReference type="InterPro" id="IPR007330">
    <property type="entry name" value="MIT_dom"/>
</dbReference>
<dbReference type="PANTHER" id="PTHR15508">
    <property type="entry name" value="RIBOSOMAL PROTEIN S6 KINASE"/>
    <property type="match status" value="1"/>
</dbReference>
<dbReference type="InterPro" id="IPR036871">
    <property type="entry name" value="PX_dom_sf"/>
</dbReference>
<dbReference type="Gene3D" id="1.10.510.10">
    <property type="entry name" value="Transferase(Phosphotransferase) domain 1"/>
    <property type="match status" value="1"/>
</dbReference>
<feature type="region of interest" description="Disordered" evidence="1">
    <location>
        <begin position="217"/>
        <end position="252"/>
    </location>
</feature>
<sequence>MISQRERGELARFYTVTDPKKHKKGYTVYKVTARIISRKNPEDVQEITVWKRYSDFRRLHRDLWQIHKNLYQQSELFPPFAKAKVFGRAAPVNAGGRTAFGDMCRLDLWRFDDSVIEERRQCSEDLLQFSANIPALYSSQYIEDFFKGGEVHDGSELIGPAEPFSDFLADSLSDCSSEVPKDIGGVDDLTFASQSEYGGLSSDSDLTSLRVDTDSLADVDDGMASGGESPNKPPRGSSSPLIAWDESSPSLGRDTEAASRAAIFSGGLRQRVGKRDYLERASEQIRLAVQKEAEHDYQAAFSFYRSGVDLLLQGVQGEHSPTRREAVKRKTAEYLMRAEQISSQHLKDSVAQCLLQNAPGVLGSRTSWNQRSPTEELKAFRVLGVIDKVLLVMDKRTQETFILKRGATAAEGTADLFVRRQGLRKSSECGRNKKTIIPHCVPNMVRLHKYIVSEDAVFLLLQHAEGGKLWSHLSKFLNRSPEDSFDIPFIQKSHTAAVHTVEGPGLHEDTASSVESCPVQIPVLGALPLKNSLTPSSLDDSSTQDEEGGDTSHDALLDSGATSEEECTNSYLTLCNEYEQEKIEPDSLQEGQVLKMEEPCAATADGPSPRDHPLLSNDSLCSPMAQELRFFTEDDQGEVFSSACLPVDSLDESKKTPMEFFRIDSKDSNSDVLGLEVGDRPKFEPSKPFHATSELEDVTERFGNVKVRQTDLWAFDSDRGSNESVPVISFKEALAEDTGSCDEGQPPDLLVNLPGVADVLSEELSSTGPSLTAEVRASPTLGKPDVLQLHYDLGDDAALALSAEEDDLLSLCANPGRSGDRSARVGMEVSEAQIVVSQELPAIPVSLHTASTSRLSSADVSELSVKPKTGSDQAPAQAVHGEHVSEEIDRPDNNVSQLFKNLDELLLMAPKVHVPEEYVQRWAVEIIVALDALHQEGIICRDLNPNNILLDDRGHIQLTYFCSWSEVEDSCNREAITAMYCAPEVGSICEETDACDWWSLGAVLFELLTGKTLRQCHPAGISRHTMLNVPDFVSEEAKSLLQQLLQFNPVERLGAGVAGVEDIKSHPFFARVCWPK</sequence>
<feature type="region of interest" description="Disordered" evidence="1">
    <location>
        <begin position="865"/>
        <end position="887"/>
    </location>
</feature>
<dbReference type="CDD" id="cd02677">
    <property type="entry name" value="MIT_SNX15"/>
    <property type="match status" value="1"/>
</dbReference>
<feature type="compositionally biased region" description="Low complexity" evidence="1">
    <location>
        <begin position="532"/>
        <end position="541"/>
    </location>
</feature>
<dbReference type="InterPro" id="IPR011009">
    <property type="entry name" value="Kinase-like_dom_sf"/>
</dbReference>
<dbReference type="FunFam" id="1.20.58.80:FF:000005">
    <property type="entry name" value="ribosomal protein S6 kinase delta-1 isoform X1"/>
    <property type="match status" value="1"/>
</dbReference>
<dbReference type="FunFam" id="1.10.510.10:FF:000221">
    <property type="entry name" value="ribosomal protein S6 kinase delta-1 isoform X1"/>
    <property type="match status" value="1"/>
</dbReference>
<accession>A0A0P7UG07</accession>
<dbReference type="SUPFAM" id="SSF116846">
    <property type="entry name" value="MIT domain"/>
    <property type="match status" value="1"/>
</dbReference>
<evidence type="ECO:0000313" key="5">
    <source>
        <dbReference type="Proteomes" id="UP000034805"/>
    </source>
</evidence>
<feature type="domain" description="Protein kinase" evidence="2">
    <location>
        <begin position="761"/>
        <end position="1069"/>
    </location>
</feature>
<evidence type="ECO:0000313" key="4">
    <source>
        <dbReference type="EMBL" id="KPP73149.1"/>
    </source>
</evidence>
<dbReference type="SMART" id="SM00312">
    <property type="entry name" value="PX"/>
    <property type="match status" value="1"/>
</dbReference>
<dbReference type="STRING" id="113540.ENSSFOP00015061541"/>
<reference evidence="4 5" key="1">
    <citation type="submission" date="2015-08" db="EMBL/GenBank/DDBJ databases">
        <title>The genome of the Asian arowana (Scleropages formosus).</title>
        <authorList>
            <person name="Tan M.H."/>
            <person name="Gan H.M."/>
            <person name="Croft L.J."/>
            <person name="Austin C.M."/>
        </authorList>
    </citation>
    <scope>NUCLEOTIDE SEQUENCE [LARGE SCALE GENOMIC DNA]</scope>
    <source>
        <strain evidence="4">Aro1</strain>
    </source>
</reference>
<evidence type="ECO:0000259" key="3">
    <source>
        <dbReference type="PROSITE" id="PS50195"/>
    </source>
</evidence>
<dbReference type="EMBL" id="JARO02002257">
    <property type="protein sequence ID" value="KPP73149.1"/>
    <property type="molecule type" value="Genomic_DNA"/>
</dbReference>
<dbReference type="AlphaFoldDB" id="A0A0P7UG07"/>
<protein>
    <submittedName>
        <fullName evidence="4">Ribosomal protein S6 kinase delta-1-like</fullName>
    </submittedName>
</protein>
<dbReference type="GO" id="GO:0035091">
    <property type="term" value="F:phosphatidylinositol binding"/>
    <property type="evidence" value="ECO:0007669"/>
    <property type="project" value="InterPro"/>
</dbReference>
<dbReference type="GO" id="GO:0005524">
    <property type="term" value="F:ATP binding"/>
    <property type="evidence" value="ECO:0007669"/>
    <property type="project" value="InterPro"/>
</dbReference>
<dbReference type="Proteomes" id="UP000034805">
    <property type="component" value="Unassembled WGS sequence"/>
</dbReference>
<dbReference type="Pfam" id="PF04212">
    <property type="entry name" value="MIT"/>
    <property type="match status" value="1"/>
</dbReference>
<feature type="domain" description="PX" evidence="3">
    <location>
        <begin position="7"/>
        <end position="153"/>
    </location>
</feature>
<dbReference type="InterPro" id="IPR001683">
    <property type="entry name" value="PX_dom"/>
</dbReference>
<dbReference type="InterPro" id="IPR051866">
    <property type="entry name" value="Intracell_Sig-Traffick_Protein"/>
</dbReference>
<dbReference type="SUPFAM" id="SSF56112">
    <property type="entry name" value="Protein kinase-like (PK-like)"/>
    <property type="match status" value="1"/>
</dbReference>
<evidence type="ECO:0000256" key="1">
    <source>
        <dbReference type="SAM" id="MobiDB-lite"/>
    </source>
</evidence>
<dbReference type="GO" id="GO:0004672">
    <property type="term" value="F:protein kinase activity"/>
    <property type="evidence" value="ECO:0007669"/>
    <property type="project" value="InterPro"/>
</dbReference>
<evidence type="ECO:0000259" key="2">
    <source>
        <dbReference type="PROSITE" id="PS50011"/>
    </source>
</evidence>
<organism evidence="4 5">
    <name type="scientific">Scleropages formosus</name>
    <name type="common">Asian bonytongue</name>
    <name type="synonym">Osteoglossum formosum</name>
    <dbReference type="NCBI Taxonomy" id="113540"/>
    <lineage>
        <taxon>Eukaryota</taxon>
        <taxon>Metazoa</taxon>
        <taxon>Chordata</taxon>
        <taxon>Craniata</taxon>
        <taxon>Vertebrata</taxon>
        <taxon>Euteleostomi</taxon>
        <taxon>Actinopterygii</taxon>
        <taxon>Neopterygii</taxon>
        <taxon>Teleostei</taxon>
        <taxon>Osteoglossocephala</taxon>
        <taxon>Osteoglossomorpha</taxon>
        <taxon>Osteoglossiformes</taxon>
        <taxon>Osteoglossidae</taxon>
        <taxon>Scleropages</taxon>
    </lineage>
</organism>
<dbReference type="PROSITE" id="PS50195">
    <property type="entry name" value="PX"/>
    <property type="match status" value="1"/>
</dbReference>
<gene>
    <name evidence="4" type="ORF">Z043_107788</name>
</gene>
<dbReference type="PROSITE" id="PS50011">
    <property type="entry name" value="PROTEIN_KINASE_DOM"/>
    <property type="match status" value="1"/>
</dbReference>
<comment type="caution">
    <text evidence="4">The sequence shown here is derived from an EMBL/GenBank/DDBJ whole genome shotgun (WGS) entry which is preliminary data.</text>
</comment>
<name>A0A0P7UG07_SCLFO</name>
<dbReference type="InterPro" id="IPR036181">
    <property type="entry name" value="MIT_dom_sf"/>
</dbReference>
<dbReference type="Gene3D" id="3.30.1520.10">
    <property type="entry name" value="Phox-like domain"/>
    <property type="match status" value="1"/>
</dbReference>
<feature type="region of interest" description="Disordered" evidence="1">
    <location>
        <begin position="532"/>
        <end position="564"/>
    </location>
</feature>
<dbReference type="Pfam" id="PF00069">
    <property type="entry name" value="Pkinase"/>
    <property type="match status" value="1"/>
</dbReference>
<dbReference type="SMART" id="SM00220">
    <property type="entry name" value="S_TKc"/>
    <property type="match status" value="1"/>
</dbReference>
<keyword evidence="4" id="KW-0418">Kinase</keyword>
<dbReference type="InterPro" id="IPR000719">
    <property type="entry name" value="Prot_kinase_dom"/>
</dbReference>
<dbReference type="SMART" id="SM00745">
    <property type="entry name" value="MIT"/>
    <property type="match status" value="1"/>
</dbReference>
<keyword evidence="4" id="KW-0808">Transferase</keyword>
<dbReference type="GO" id="GO:0005769">
    <property type="term" value="C:early endosome"/>
    <property type="evidence" value="ECO:0007669"/>
    <property type="project" value="TreeGrafter"/>
</dbReference>
<dbReference type="SUPFAM" id="SSF64268">
    <property type="entry name" value="PX domain"/>
    <property type="match status" value="1"/>
</dbReference>
<dbReference type="Gene3D" id="1.20.58.80">
    <property type="entry name" value="Phosphotransferase system, lactose/cellobiose-type IIA subunit"/>
    <property type="match status" value="1"/>
</dbReference>
<dbReference type="PANTHER" id="PTHR15508:SF2">
    <property type="entry name" value="RIBOSOMAL PROTEIN S6 KINASE DELTA-1"/>
    <property type="match status" value="1"/>
</dbReference>